<gene>
    <name evidence="1" type="ORF">HAP48_026195</name>
</gene>
<dbReference type="RefSeq" id="WP_166205712.1">
    <property type="nucleotide sequence ID" value="NZ_CP088285.1"/>
</dbReference>
<dbReference type="EMBL" id="JAAOLE020000001">
    <property type="protein sequence ID" value="NVI46388.1"/>
    <property type="molecule type" value="Genomic_DNA"/>
</dbReference>
<name>A0A973W2J2_9BRAD</name>
<dbReference type="AlphaFoldDB" id="A0A973W2J2"/>
<accession>A0A973W2J2</accession>
<sequence length="71" mass="7944">MDHLKTIHAKAGEDARPTGMVRFKHITRTSGRLQYQFRGSKGLIWIDVPHVDAKGREIGAFDLMPVSGRAN</sequence>
<proteinExistence type="predicted"/>
<comment type="caution">
    <text evidence="1">The sequence shown here is derived from an EMBL/GenBank/DDBJ whole genome shotgun (WGS) entry which is preliminary data.</text>
</comment>
<evidence type="ECO:0000313" key="1">
    <source>
        <dbReference type="EMBL" id="NVI46388.1"/>
    </source>
</evidence>
<protein>
    <submittedName>
        <fullName evidence="1">Uncharacterized protein</fullName>
    </submittedName>
</protein>
<reference evidence="1" key="1">
    <citation type="submission" date="2020-06" db="EMBL/GenBank/DDBJ databases">
        <title>Whole Genome Sequence of Bradyrhizobium sp. Strain 1S1.</title>
        <authorList>
            <person name="Bromfield E.S.P."/>
            <person name="Cloutier S."/>
        </authorList>
    </citation>
    <scope>NUCLEOTIDE SEQUENCE [LARGE SCALE GENOMIC DNA]</scope>
    <source>
        <strain evidence="1">1S1</strain>
    </source>
</reference>
<organism evidence="1">
    <name type="scientific">Bradyrhizobium septentrionale</name>
    <dbReference type="NCBI Taxonomy" id="1404411"/>
    <lineage>
        <taxon>Bacteria</taxon>
        <taxon>Pseudomonadati</taxon>
        <taxon>Pseudomonadota</taxon>
        <taxon>Alphaproteobacteria</taxon>
        <taxon>Hyphomicrobiales</taxon>
        <taxon>Nitrobacteraceae</taxon>
        <taxon>Bradyrhizobium</taxon>
    </lineage>
</organism>